<feature type="transmembrane region" description="Helical" evidence="1">
    <location>
        <begin position="227"/>
        <end position="249"/>
    </location>
</feature>
<keyword evidence="1" id="KW-0812">Transmembrane</keyword>
<feature type="transmembrane region" description="Helical" evidence="1">
    <location>
        <begin position="156"/>
        <end position="178"/>
    </location>
</feature>
<protein>
    <submittedName>
        <fullName evidence="4">EamA-like transporter family protein</fullName>
    </submittedName>
    <submittedName>
        <fullName evidence="3">Membrane protein</fullName>
    </submittedName>
</protein>
<dbReference type="AlphaFoldDB" id="A0AAN4UTX0"/>
<evidence type="ECO:0000259" key="2">
    <source>
        <dbReference type="Pfam" id="PF00892"/>
    </source>
</evidence>
<sequence>MVPPLWIFATLAAAAVQTVRFSLQRQLKGVGLSTGGSTFSRFLFGAPLAALAMVVLLTTTGQGVALPGARFWAFGIAGGLAQIAATFCTVALFSERSFAVGIAFTKTETVQVAIFSTLVFGDRIPLPGYVAIVIGVAGVILLSRPPRRPGEAKATVFNRATFLGLIAGALFGVAAIGYRGATLEIASPDPLIRAAVALACVTAFQTLAMGMWLAWREPGELGRVLTAWRATALVGLTGVLGSFGWFVAFTLENAAYVRSLGQIELMFSYLVSTLIFRERSHPREIAGMIVLALSIVMIVWVTT</sequence>
<evidence type="ECO:0000313" key="6">
    <source>
        <dbReference type="Proteomes" id="UP000634647"/>
    </source>
</evidence>
<feature type="transmembrane region" description="Helical" evidence="1">
    <location>
        <begin position="255"/>
        <end position="276"/>
    </location>
</feature>
<dbReference type="Pfam" id="PF00892">
    <property type="entry name" value="EamA"/>
    <property type="match status" value="1"/>
</dbReference>
<feature type="transmembrane region" description="Helical" evidence="1">
    <location>
        <begin position="190"/>
        <end position="215"/>
    </location>
</feature>
<feature type="transmembrane region" description="Helical" evidence="1">
    <location>
        <begin position="42"/>
        <end position="59"/>
    </location>
</feature>
<keyword evidence="5" id="KW-1185">Reference proteome</keyword>
<dbReference type="RefSeq" id="WP_035838166.1">
    <property type="nucleotide sequence ID" value="NZ_BNAB01000019.1"/>
</dbReference>
<feature type="transmembrane region" description="Helical" evidence="1">
    <location>
        <begin position="71"/>
        <end position="93"/>
    </location>
</feature>
<evidence type="ECO:0000313" key="5">
    <source>
        <dbReference type="Proteomes" id="UP000199541"/>
    </source>
</evidence>
<dbReference type="EMBL" id="FNOB01000019">
    <property type="protein sequence ID" value="SDX52502.1"/>
    <property type="molecule type" value="Genomic_DNA"/>
</dbReference>
<dbReference type="Proteomes" id="UP000199541">
    <property type="component" value="Unassembled WGS sequence"/>
</dbReference>
<gene>
    <name evidence="3" type="ORF">GCM10008024_33690</name>
    <name evidence="4" type="ORF">SAMN05444006_11910</name>
</gene>
<feature type="transmembrane region" description="Helical" evidence="1">
    <location>
        <begin position="126"/>
        <end position="144"/>
    </location>
</feature>
<name>A0AAN4UTX0_9RHOB</name>
<dbReference type="EMBL" id="BNAB01000019">
    <property type="protein sequence ID" value="GHE04852.1"/>
    <property type="molecule type" value="Genomic_DNA"/>
</dbReference>
<keyword evidence="1" id="KW-1133">Transmembrane helix</keyword>
<proteinExistence type="predicted"/>
<evidence type="ECO:0000313" key="4">
    <source>
        <dbReference type="EMBL" id="SDX52502.1"/>
    </source>
</evidence>
<organism evidence="3 6">
    <name type="scientific">Allgaiera indica</name>
    <dbReference type="NCBI Taxonomy" id="765699"/>
    <lineage>
        <taxon>Bacteria</taxon>
        <taxon>Pseudomonadati</taxon>
        <taxon>Pseudomonadota</taxon>
        <taxon>Alphaproteobacteria</taxon>
        <taxon>Rhodobacterales</taxon>
        <taxon>Paracoccaceae</taxon>
        <taxon>Allgaiera</taxon>
    </lineage>
</organism>
<dbReference type="GO" id="GO:0016020">
    <property type="term" value="C:membrane"/>
    <property type="evidence" value="ECO:0007669"/>
    <property type="project" value="InterPro"/>
</dbReference>
<reference evidence="3" key="3">
    <citation type="submission" date="2023-06" db="EMBL/GenBank/DDBJ databases">
        <authorList>
            <person name="Sun Q."/>
            <person name="Zhou Y."/>
        </authorList>
    </citation>
    <scope>NUCLEOTIDE SEQUENCE</scope>
    <source>
        <strain evidence="3">CGMCC 1.10859</strain>
    </source>
</reference>
<reference evidence="4 5" key="2">
    <citation type="submission" date="2016-10" db="EMBL/GenBank/DDBJ databases">
        <authorList>
            <person name="Varghese N."/>
            <person name="Submissions S."/>
        </authorList>
    </citation>
    <scope>NUCLEOTIDE SEQUENCE [LARGE SCALE GENOMIC DNA]</scope>
    <source>
        <strain evidence="4 5">DSM 24802</strain>
    </source>
</reference>
<keyword evidence="1" id="KW-0472">Membrane</keyword>
<dbReference type="InterPro" id="IPR037185">
    <property type="entry name" value="EmrE-like"/>
</dbReference>
<comment type="caution">
    <text evidence="3">The sequence shown here is derived from an EMBL/GenBank/DDBJ whole genome shotgun (WGS) entry which is preliminary data.</text>
</comment>
<dbReference type="SUPFAM" id="SSF103481">
    <property type="entry name" value="Multidrug resistance efflux transporter EmrE"/>
    <property type="match status" value="2"/>
</dbReference>
<reference evidence="3" key="1">
    <citation type="journal article" date="2014" name="Int. J. Syst. Evol. Microbiol.">
        <title>Complete genome sequence of Corynebacterium casei LMG S-19264T (=DSM 44701T), isolated from a smear-ripened cheese.</title>
        <authorList>
            <consortium name="US DOE Joint Genome Institute (JGI-PGF)"/>
            <person name="Walter F."/>
            <person name="Albersmeier A."/>
            <person name="Kalinowski J."/>
            <person name="Ruckert C."/>
        </authorList>
    </citation>
    <scope>NUCLEOTIDE SEQUENCE</scope>
    <source>
        <strain evidence="3">CGMCC 1.10859</strain>
    </source>
</reference>
<dbReference type="InterPro" id="IPR000620">
    <property type="entry name" value="EamA_dom"/>
</dbReference>
<feature type="domain" description="EamA" evidence="2">
    <location>
        <begin position="161"/>
        <end position="299"/>
    </location>
</feature>
<dbReference type="Proteomes" id="UP000634647">
    <property type="component" value="Unassembled WGS sequence"/>
</dbReference>
<evidence type="ECO:0000313" key="3">
    <source>
        <dbReference type="EMBL" id="GHE04852.1"/>
    </source>
</evidence>
<feature type="transmembrane region" description="Helical" evidence="1">
    <location>
        <begin position="285"/>
        <end position="302"/>
    </location>
</feature>
<accession>A0AAN4UTX0</accession>
<evidence type="ECO:0000256" key="1">
    <source>
        <dbReference type="SAM" id="Phobius"/>
    </source>
</evidence>